<dbReference type="PANTHER" id="PTHR41259:SF1">
    <property type="entry name" value="DOUBLE-STRAND BREAK REPAIR RAD50 ATPASE, PUTATIVE-RELATED"/>
    <property type="match status" value="1"/>
</dbReference>
<sequence length="899" mass="105256">MSLRISEIHITECGPLARQSWKGLENKNLVLVYGKNESGKSFLIDLLINSLFRNKKSWGYLRQGVNGKIILTGTLAGSDEGTSSRLEFSPQGRSKIKLEDYLEKLPGTGLPPELTRLLVVRAGEVEIERGEHGLTVDFLKNLFSQKKILSEIEREIGETIKNAEILENEGLINIGTRGREAQDYQGAQRNLKQLEELKQAIGESFELAELKTLQDRKKELEEKRNRLEMARRHQAFLLSREIEKIKEELEHFPDEEEISLVKKRIDEFKQKNREAAQFAYQVRKLEEELATRETVEQELGLQEKARAYQAQLLSYEKKKKQEELKITEEKLDQLEELYRRYREKILLIKEKEKDLENKKSLAEEYHWLKSARDNFLKYREVKKPPLPVRMALIASSFMALVAVILLLLQKTVPARPLFVLALLGMIYATWQSFRSREDRSIERERQMLEEEFRKRYGQELRSLADLEARESEVEKEFYRFESARDQLEQLKNEGRLILVDLGLLLKETLAYQELGERIDEVEKVLAESRERSARLKQELEEISSSLSKLDVAEKDYEYENPGVEFNRERLEQLKMKMDRLAQREAEKLHYATKLEGINLELSDLEAEIARWFEQKFEEKIEPESWEKRLQRIEKERKRREDILSSRSGELKGLGISEKDYLAEDPGETYQPEKVRQLEIELEDISGRISEADGRLQNLRKEIAILTGCDSSASWNILLEVLFRKIEETEKQLGDAEAKLISRILLSRVIRELDREETEKIEEILHSPEVGEMLHRLTGRYREIYPKQTADEKDRALWVSDGVNEFSLADLSTGAREQVLLALRIAFIKKLLRSQSCFLVLDDAFQHTDYDRRPLLVDSLLELASSGWQIFYLTMDDHIRDLFQSRTLQLDDRYHFIELG</sequence>
<reference evidence="3 4" key="1">
    <citation type="submission" date="2018-08" db="EMBL/GenBank/DDBJ databases">
        <title>Genome analysis of the thermophilic bacterium of the candidate phylum Aminicenantes from deep subsurface aquifer revealed its physiology and ecological role.</title>
        <authorList>
            <person name="Kadnikov V.V."/>
            <person name="Mardanov A.V."/>
            <person name="Beletsky A.V."/>
            <person name="Karnachuk O.V."/>
            <person name="Ravin N.V."/>
        </authorList>
    </citation>
    <scope>NUCLEOTIDE SEQUENCE [LARGE SCALE GENOMIC DNA]</scope>
    <source>
        <strain evidence="3">BY38</strain>
    </source>
</reference>
<keyword evidence="1" id="KW-0175">Coiled coil</keyword>
<dbReference type="InterPro" id="IPR027417">
    <property type="entry name" value="P-loop_NTPase"/>
</dbReference>
<feature type="transmembrane region" description="Helical" evidence="2">
    <location>
        <begin position="414"/>
        <end position="433"/>
    </location>
</feature>
<feature type="coiled-coil region" evidence="1">
    <location>
        <begin position="149"/>
        <end position="233"/>
    </location>
</feature>
<name>A0A3E2BQS6_9BACT</name>
<evidence type="ECO:0000256" key="2">
    <source>
        <dbReference type="SAM" id="Phobius"/>
    </source>
</evidence>
<gene>
    <name evidence="3" type="ORF">OP8BY_1020</name>
</gene>
<dbReference type="Gene3D" id="3.40.50.300">
    <property type="entry name" value="P-loop containing nucleotide triphosphate hydrolases"/>
    <property type="match status" value="1"/>
</dbReference>
<feature type="coiled-coil region" evidence="1">
    <location>
        <begin position="473"/>
        <end position="614"/>
    </location>
</feature>
<keyword evidence="2" id="KW-0812">Transmembrane</keyword>
<evidence type="ECO:0000256" key="1">
    <source>
        <dbReference type="SAM" id="Coils"/>
    </source>
</evidence>
<feature type="coiled-coil region" evidence="1">
    <location>
        <begin position="674"/>
        <end position="738"/>
    </location>
</feature>
<feature type="coiled-coil region" evidence="1">
    <location>
        <begin position="268"/>
        <end position="358"/>
    </location>
</feature>
<dbReference type="Proteomes" id="UP000257323">
    <property type="component" value="Unassembled WGS sequence"/>
</dbReference>
<dbReference type="PANTHER" id="PTHR41259">
    <property type="entry name" value="DOUBLE-STRAND BREAK REPAIR RAD50 ATPASE, PUTATIVE-RELATED"/>
    <property type="match status" value="1"/>
</dbReference>
<organism evidence="3 4">
    <name type="scientific">Candidatus Saccharicenans subterraneus</name>
    <dbReference type="NCBI Taxonomy" id="2508984"/>
    <lineage>
        <taxon>Bacteria</taxon>
        <taxon>Candidatus Aminicenantota</taxon>
        <taxon>Candidatus Aminicenantia</taxon>
        <taxon>Candidatus Aminicenantales</taxon>
        <taxon>Candidatus Saccharicenantaceae</taxon>
        <taxon>Candidatus Saccharicenans</taxon>
    </lineage>
</organism>
<evidence type="ECO:0000313" key="3">
    <source>
        <dbReference type="EMBL" id="RFT17078.1"/>
    </source>
</evidence>
<dbReference type="SUPFAM" id="SSF52540">
    <property type="entry name" value="P-loop containing nucleoside triphosphate hydrolases"/>
    <property type="match status" value="1"/>
</dbReference>
<accession>A0A3E2BQS6</accession>
<comment type="caution">
    <text evidence="3">The sequence shown here is derived from an EMBL/GenBank/DDBJ whole genome shotgun (WGS) entry which is preliminary data.</text>
</comment>
<proteinExistence type="predicted"/>
<dbReference type="AlphaFoldDB" id="A0A3E2BQS6"/>
<dbReference type="EMBL" id="QUAH01000001">
    <property type="protein sequence ID" value="RFT17078.1"/>
    <property type="molecule type" value="Genomic_DNA"/>
</dbReference>
<protein>
    <submittedName>
        <fullName evidence="3">DNA double-strand break repair Rad50 ATPase</fullName>
    </submittedName>
</protein>
<keyword evidence="2" id="KW-1133">Transmembrane helix</keyword>
<keyword evidence="2" id="KW-0472">Membrane</keyword>
<evidence type="ECO:0000313" key="4">
    <source>
        <dbReference type="Proteomes" id="UP000257323"/>
    </source>
</evidence>
<feature type="transmembrane region" description="Helical" evidence="2">
    <location>
        <begin position="386"/>
        <end position="408"/>
    </location>
</feature>